<evidence type="ECO:0000256" key="1">
    <source>
        <dbReference type="SAM" id="SignalP"/>
    </source>
</evidence>
<organism evidence="2 3">
    <name type="scientific">Circinella minor</name>
    <dbReference type="NCBI Taxonomy" id="1195481"/>
    <lineage>
        <taxon>Eukaryota</taxon>
        <taxon>Fungi</taxon>
        <taxon>Fungi incertae sedis</taxon>
        <taxon>Mucoromycota</taxon>
        <taxon>Mucoromycotina</taxon>
        <taxon>Mucoromycetes</taxon>
        <taxon>Mucorales</taxon>
        <taxon>Lichtheimiaceae</taxon>
        <taxon>Circinella</taxon>
    </lineage>
</organism>
<dbReference type="Pfam" id="PF08757">
    <property type="entry name" value="CotH"/>
    <property type="match status" value="1"/>
</dbReference>
<comment type="caution">
    <text evidence="2">The sequence shown here is derived from an EMBL/GenBank/DDBJ whole genome shotgun (WGS) entry which is preliminary data.</text>
</comment>
<dbReference type="OrthoDB" id="10267127at2759"/>
<dbReference type="PANTHER" id="PTHR40050:SF1">
    <property type="entry name" value="INNER SPORE COAT PROTEIN H"/>
    <property type="match status" value="1"/>
</dbReference>
<protein>
    <recommendedName>
        <fullName evidence="4">Coth protein-domain-containing protein</fullName>
    </recommendedName>
</protein>
<sequence length="612" mass="67927">MVLFGIYLLALLCLAIGTFADDIQYAVVAFPQGQQSVGVSVGGQVHPLERSQDTPNLFTGKAPSGDSYQYVMIDGQQNNAEPTQRKLKQGATATGNEFFGRSQTIYNVPDLPQAFNPVYPVLFTGMNRSNEIATVILRVANTTGLDTLLKNPKADIKDIQIDQFTYIASNEIHSYSGVGFSTSGQSTKDFAKQSYKLELNKFLNKTEKDLIYGRTVVKLRAEETDMTMAREKLIMDCIGAAGGATLSGSWVRLFINDQPFGLYVMIDDASTHFIDNVLHAGDWKHQFTGPTYKGNAMSPQQEGNLAYLGDDATLYSADLYKLEDKGEDNTLSKNNSMGPLIGFMRDLQAINPQTATDDDFKKLVDPQHTLIHMAFSFLTASWDGFWYQASNYYLNQDLQSKQWTLITYDFDETLGNNLPDQNLITVSYDQYGQVNASRPLVEKLLGSPKWKGEFENILKTIVKRFFKPSVIGPRLDAWTQMLKEDMDWDRSLQPHSPGQSSNWTAADFTMGMNSTNKGQVGILEFVTKRSQSVCQQLQIQDNDDLPALPAYTQGRYMDAQGQVSDHPNGNNGGNVVSPNSGDSSAASLIISIPNMSACFIVTISSFIYFHLI</sequence>
<name>A0A8H7VL32_9FUNG</name>
<evidence type="ECO:0000313" key="3">
    <source>
        <dbReference type="Proteomes" id="UP000646827"/>
    </source>
</evidence>
<dbReference type="Proteomes" id="UP000646827">
    <property type="component" value="Unassembled WGS sequence"/>
</dbReference>
<evidence type="ECO:0000313" key="2">
    <source>
        <dbReference type="EMBL" id="KAG2224555.1"/>
    </source>
</evidence>
<proteinExistence type="predicted"/>
<accession>A0A8H7VL32</accession>
<reference evidence="2 3" key="1">
    <citation type="submission" date="2020-12" db="EMBL/GenBank/DDBJ databases">
        <title>Metabolic potential, ecology and presence of endohyphal bacteria is reflected in genomic diversity of Mucoromycotina.</title>
        <authorList>
            <person name="Muszewska A."/>
            <person name="Okrasinska A."/>
            <person name="Steczkiewicz K."/>
            <person name="Drgas O."/>
            <person name="Orlowska M."/>
            <person name="Perlinska-Lenart U."/>
            <person name="Aleksandrzak-Piekarczyk T."/>
            <person name="Szatraj K."/>
            <person name="Zielenkiewicz U."/>
            <person name="Pilsyk S."/>
            <person name="Malc E."/>
            <person name="Mieczkowski P."/>
            <person name="Kruszewska J.S."/>
            <person name="Biernat P."/>
            <person name="Pawlowska J."/>
        </authorList>
    </citation>
    <scope>NUCLEOTIDE SEQUENCE [LARGE SCALE GENOMIC DNA]</scope>
    <source>
        <strain evidence="2 3">CBS 142.35</strain>
    </source>
</reference>
<dbReference type="PANTHER" id="PTHR40050">
    <property type="entry name" value="INNER SPORE COAT PROTEIN H"/>
    <property type="match status" value="1"/>
</dbReference>
<feature type="chain" id="PRO_5034230622" description="Coth protein-domain-containing protein" evidence="1">
    <location>
        <begin position="21"/>
        <end position="612"/>
    </location>
</feature>
<dbReference type="AlphaFoldDB" id="A0A8H7VL32"/>
<dbReference type="EMBL" id="JAEPRB010000041">
    <property type="protein sequence ID" value="KAG2224555.1"/>
    <property type="molecule type" value="Genomic_DNA"/>
</dbReference>
<dbReference type="InterPro" id="IPR014867">
    <property type="entry name" value="Spore_coat_CotH_CotH2/3/7"/>
</dbReference>
<feature type="signal peptide" evidence="1">
    <location>
        <begin position="1"/>
        <end position="20"/>
    </location>
</feature>
<evidence type="ECO:0008006" key="4">
    <source>
        <dbReference type="Google" id="ProtNLM"/>
    </source>
</evidence>
<keyword evidence="3" id="KW-1185">Reference proteome</keyword>
<gene>
    <name evidence="2" type="ORF">INT45_004400</name>
</gene>
<keyword evidence="1" id="KW-0732">Signal</keyword>